<feature type="compositionally biased region" description="Low complexity" evidence="2">
    <location>
        <begin position="80"/>
        <end position="91"/>
    </location>
</feature>
<dbReference type="PROSITE" id="PS50021">
    <property type="entry name" value="CH"/>
    <property type="match status" value="1"/>
</dbReference>
<evidence type="ECO:0000256" key="2">
    <source>
        <dbReference type="SAM" id="MobiDB-lite"/>
    </source>
</evidence>
<dbReference type="Proteomes" id="UP000262825">
    <property type="component" value="Unassembled WGS sequence"/>
</dbReference>
<accession>A0A376B188</accession>
<dbReference type="GO" id="GO:0005938">
    <property type="term" value="C:cell cortex"/>
    <property type="evidence" value="ECO:0007669"/>
    <property type="project" value="TreeGrafter"/>
</dbReference>
<feature type="compositionally biased region" description="Polar residues" evidence="2">
    <location>
        <begin position="493"/>
        <end position="506"/>
    </location>
</feature>
<feature type="region of interest" description="Disordered" evidence="2">
    <location>
        <begin position="1"/>
        <end position="96"/>
    </location>
</feature>
<feature type="compositionally biased region" description="Basic and acidic residues" evidence="2">
    <location>
        <begin position="25"/>
        <end position="34"/>
    </location>
</feature>
<keyword evidence="1" id="KW-0175">Coiled coil</keyword>
<feature type="compositionally biased region" description="Polar residues" evidence="2">
    <location>
        <begin position="15"/>
        <end position="24"/>
    </location>
</feature>
<feature type="region of interest" description="Disordered" evidence="2">
    <location>
        <begin position="471"/>
        <end position="508"/>
    </location>
</feature>
<dbReference type="SMART" id="SM00033">
    <property type="entry name" value="CH"/>
    <property type="match status" value="1"/>
</dbReference>
<sequence>MPVTDMGSPLKGSSFKEQYLQQLKENGESLEPLKPRSSSRINSENNSQKINKVKSKFLENNTTPKINKIKSSFLDENESENNSKSNSENSKLVNSPLKDNIFLQNDKGKSPDRFVSPKAKPLKEFRNPEKSSYLKFTGGVSDNKSSETVNNASKNLTKSPKTLTQSKFSYQKLNGNISKETKLVNDKIAKMESPFKNNNSSAKETSANTSILAKKEALFKKDTLTEKEGLLKKDTIANKEIPLKKNTITNKKNIFNNSTGIKENQTTNRDAIATDESLINKATNSATTSSHTESKTFDASKLSKLELKYYEFLCRVSEAKTWIEEITGDTLPAVIDILSKNSLRDGVALAKLAQKINPQLVHTVHPATIKFKFKLMENIQNFLLLVDVARVPDVLRFETTDLYDGKNIPKVFETLHALAYVLHKKWPNKVPAMKNVSGIESFSSDEIRRCKINFPNIRSFDFFANDVNTTIPNSGTLNTPEGLINDFDKPESVATNRDNLSSNRFSGNILEDGEKQFLNHDEEAESSDENYSRIPRNNKKSTKKSAGFSKNKYKTNNDDIANEEEESEEEKEEEVVIVEEEGMKKKRDESEEEEEEEEEIITKIIRKKVKKEPKIIKKKTIIKKIIKEEESDEEEESGEENEEPVNMIEVGTDPAQNIEYNEEDDSIANDGLSSVKHTSPKYAENTTSTKNPFISPHRRNYDYYDIPISPSKHSPYKPRKRFERAPIKDISTIPSLQYYTPRKDISYYSPTLNRRLSTRRRIREVEVPSFTTTSSYEYPERDFFLERPHTYLQSRISPNKAKRMTELEFLDTLCEIQALCRGSNLRYIIYDIDSKMELCIPQILNTQSRIRGFITRKKMGLKDRAIKFEEFGPLVDLQAKIRAYRIRDDMDKLLFRVMKHQLTVESIQSYIRASKLRRGVKTQANNIDRNLPAINLLQSIYRGVKVRDKVIEDVTNIRVYEDSIARLQSIVRGTLYRRTSNVQKYFTDNNTSNMEIVLRVQSYIRAAKKRDDIYALNDALINFDSKLDWFAAYIQGGFARRKVFKVVRKSHSTMESIQLLQANVRGVLTRYTLDVLNEILHNEPLDLLKAICRGSLVRQALRDMDAYYRKHKREIIKIQSKFRAYTMKMAYHEIMSFANPSLWAVRKFAFLLNGVQPTFETQDALEHSKELIDKENVDISKLEHKLRKLVQKMNLLNDNNLKVSDTPYIDIQKILNSSGNSVSDESGIEIDLFEKIFYLLQVDPFYFRLLFTTNKNKILKYLSLIYFKRDGSMGHRENTLYVKLVSEMLMVDIDSRAEIEDFLCDERNTDSWKLLLHVYLVSQKKTIMKQLFADVVSSIDSVNVDFESDPSIIYCKLHPTSSRLPAETAVEDDATKARYVANMGTLWSFIDRIHRILSMHIAELPIEVLYLCTKAYVTVAGKSSDELDALEAISKIIIGSFVNDFLVNCSDYGVEISHGQETMGKLKILCESLNVVFSLRKFKHFYSPLNQYVAEVNKDIAETLQSLQIPPKYEEYMESLVYRDMNNGNRPVLVINAKYLDEIYHFLSENIEIFPQDDPMVRLVDDLAEKETVRNKFGKGQVVTLELNPSAYKLSDVDDRGKAMYNDVMWGLIYMLQVFTSKATNVLEVLTLPGNDTQEELKFKKLLQQYPSIRENSVFKDLPSNSYFDLKMYISEKTLELDTMGFIDRAGNFQCLLNDIANTIKCHVYVKTRNLKEIDVANTTIKELKQKRTTLEKNYKSLNEVIHQSLDCIQSSNDYSPKKKKAHGLGGKLKKMYSKVNHKQVSEADCAHYKFSTRQLFEKGVLIDIIGEKLGSLPMNYFGNSGPKFPDVDFIISTANGKQFIIEMVDSRKGVNRTGHTSDKFNFNTLLDSQLEEGNKKLKLIGGKVIFNSKNLFNLVIQYFYTIDNTF</sequence>
<dbReference type="InterPro" id="IPR000593">
    <property type="entry name" value="RasGAP_C"/>
</dbReference>
<feature type="coiled-coil region" evidence="1">
    <location>
        <begin position="1165"/>
        <end position="1199"/>
    </location>
</feature>
<dbReference type="PANTHER" id="PTHR14149:SF14">
    <property type="entry name" value="CALPONIN-HOMOLOGY (CH) DOMAIN-CONTAINING PROTEIN"/>
    <property type="match status" value="1"/>
</dbReference>
<feature type="domain" description="Calponin-homology (CH)" evidence="3">
    <location>
        <begin position="313"/>
        <end position="426"/>
    </location>
</feature>
<evidence type="ECO:0000313" key="5">
    <source>
        <dbReference type="Proteomes" id="UP000262825"/>
    </source>
</evidence>
<evidence type="ECO:0000256" key="1">
    <source>
        <dbReference type="SAM" id="Coils"/>
    </source>
</evidence>
<dbReference type="InterPro" id="IPR001715">
    <property type="entry name" value="CH_dom"/>
</dbReference>
<dbReference type="PROSITE" id="PS50096">
    <property type="entry name" value="IQ"/>
    <property type="match status" value="2"/>
</dbReference>
<dbReference type="Gene3D" id="1.10.418.10">
    <property type="entry name" value="Calponin-like domain"/>
    <property type="match status" value="1"/>
</dbReference>
<reference evidence="5" key="1">
    <citation type="submission" date="2018-06" db="EMBL/GenBank/DDBJ databases">
        <authorList>
            <person name="Guldener U."/>
        </authorList>
    </citation>
    <scope>NUCLEOTIDE SEQUENCE [LARGE SCALE GENOMIC DNA]</scope>
    <source>
        <strain evidence="5">UTAD17</strain>
    </source>
</reference>
<dbReference type="EMBL" id="UFAJ01000015">
    <property type="protein sequence ID" value="SSD58458.1"/>
    <property type="molecule type" value="Genomic_DNA"/>
</dbReference>
<feature type="region of interest" description="Disordered" evidence="2">
    <location>
        <begin position="677"/>
        <end position="696"/>
    </location>
</feature>
<dbReference type="GO" id="GO:0007010">
    <property type="term" value="P:cytoskeleton organization"/>
    <property type="evidence" value="ECO:0007669"/>
    <property type="project" value="UniProtKB-ARBA"/>
</dbReference>
<feature type="compositionally biased region" description="Low complexity" evidence="2">
    <location>
        <begin position="36"/>
        <end position="47"/>
    </location>
</feature>
<proteinExistence type="predicted"/>
<dbReference type="GO" id="GO:0005096">
    <property type="term" value="F:GTPase activator activity"/>
    <property type="evidence" value="ECO:0007669"/>
    <property type="project" value="TreeGrafter"/>
</dbReference>
<feature type="compositionally biased region" description="Acidic residues" evidence="2">
    <location>
        <begin position="590"/>
        <end position="599"/>
    </location>
</feature>
<dbReference type="Gene3D" id="1.10.506.10">
    <property type="entry name" value="GTPase Activation - p120gap, domain 1"/>
    <property type="match status" value="1"/>
</dbReference>
<keyword evidence="5" id="KW-1185">Reference proteome</keyword>
<dbReference type="Pfam" id="PF03836">
    <property type="entry name" value="RasGAP_C"/>
    <property type="match status" value="1"/>
</dbReference>
<organism evidence="4 5">
    <name type="scientific">Saccharomycodes ludwigii</name>
    <dbReference type="NCBI Taxonomy" id="36035"/>
    <lineage>
        <taxon>Eukaryota</taxon>
        <taxon>Fungi</taxon>
        <taxon>Dikarya</taxon>
        <taxon>Ascomycota</taxon>
        <taxon>Saccharomycotina</taxon>
        <taxon>Saccharomycetes</taxon>
        <taxon>Saccharomycodales</taxon>
        <taxon>Saccharomycodaceae</taxon>
        <taxon>Saccharomycodes</taxon>
    </lineage>
</organism>
<evidence type="ECO:0000313" key="4">
    <source>
        <dbReference type="EMBL" id="SSD58458.1"/>
    </source>
</evidence>
<dbReference type="CDD" id="cd12206">
    <property type="entry name" value="RasGAP_IQGAP_related"/>
    <property type="match status" value="1"/>
</dbReference>
<dbReference type="InterPro" id="IPR036872">
    <property type="entry name" value="CH_dom_sf"/>
</dbReference>
<name>A0A376B188_9ASCO</name>
<dbReference type="CDD" id="cd21206">
    <property type="entry name" value="CH_IQGAP"/>
    <property type="match status" value="1"/>
</dbReference>
<dbReference type="SUPFAM" id="SSF47576">
    <property type="entry name" value="Calponin-homology domain, CH-domain"/>
    <property type="match status" value="1"/>
</dbReference>
<feature type="coiled-coil region" evidence="1">
    <location>
        <begin position="1718"/>
        <end position="1745"/>
    </location>
</feature>
<feature type="region of interest" description="Disordered" evidence="2">
    <location>
        <begin position="520"/>
        <end position="599"/>
    </location>
</feature>
<dbReference type="SUPFAM" id="SSF48350">
    <property type="entry name" value="GTPase activation domain, GAP"/>
    <property type="match status" value="1"/>
</dbReference>
<feature type="compositionally biased region" description="Acidic residues" evidence="2">
    <location>
        <begin position="560"/>
        <end position="580"/>
    </location>
</feature>
<dbReference type="Pfam" id="PF00307">
    <property type="entry name" value="CH"/>
    <property type="match status" value="1"/>
</dbReference>
<feature type="region of interest" description="Disordered" evidence="2">
    <location>
        <begin position="136"/>
        <end position="158"/>
    </location>
</feature>
<dbReference type="PANTHER" id="PTHR14149">
    <property type="entry name" value="RAS GTPASE-ACTIVATING PROTEIN WITH IQ MOTIF"/>
    <property type="match status" value="1"/>
</dbReference>
<dbReference type="VEuPathDB" id="FungiDB:SCODWIG_00219"/>
<gene>
    <name evidence="4" type="ORF">SCODWIG_00219</name>
</gene>
<feature type="compositionally biased region" description="Polar residues" evidence="2">
    <location>
        <begin position="140"/>
        <end position="158"/>
    </location>
</feature>
<dbReference type="InterPro" id="IPR008936">
    <property type="entry name" value="Rho_GTPase_activation_prot"/>
</dbReference>
<evidence type="ECO:0000259" key="3">
    <source>
        <dbReference type="PROSITE" id="PS50021"/>
    </source>
</evidence>
<protein>
    <recommendedName>
        <fullName evidence="3">Calponin-homology (CH) domain-containing protein</fullName>
    </recommendedName>
</protein>